<reference evidence="2 3" key="1">
    <citation type="journal article" date="2021" name="BMC Genomics">
        <title>Datura genome reveals duplications of psychoactive alkaloid biosynthetic genes and high mutation rate following tissue culture.</title>
        <authorList>
            <person name="Rajewski A."/>
            <person name="Carter-House D."/>
            <person name="Stajich J."/>
            <person name="Litt A."/>
        </authorList>
    </citation>
    <scope>NUCLEOTIDE SEQUENCE [LARGE SCALE GENOMIC DNA]</scope>
    <source>
        <strain evidence="2">AR-01</strain>
    </source>
</reference>
<protein>
    <submittedName>
        <fullName evidence="2">Uncharacterized protein</fullName>
    </submittedName>
</protein>
<evidence type="ECO:0000313" key="3">
    <source>
        <dbReference type="Proteomes" id="UP000823775"/>
    </source>
</evidence>
<name>A0ABS8VKM4_DATST</name>
<gene>
    <name evidence="2" type="ORF">HAX54_039008</name>
</gene>
<evidence type="ECO:0000313" key="2">
    <source>
        <dbReference type="EMBL" id="MCE0481329.1"/>
    </source>
</evidence>
<evidence type="ECO:0000256" key="1">
    <source>
        <dbReference type="SAM" id="MobiDB-lite"/>
    </source>
</evidence>
<dbReference type="Proteomes" id="UP000823775">
    <property type="component" value="Unassembled WGS sequence"/>
</dbReference>
<proteinExistence type="predicted"/>
<dbReference type="EMBL" id="JACEIK010005369">
    <property type="protein sequence ID" value="MCE0481329.1"/>
    <property type="molecule type" value="Genomic_DNA"/>
</dbReference>
<keyword evidence="3" id="KW-1185">Reference proteome</keyword>
<feature type="compositionally biased region" description="Polar residues" evidence="1">
    <location>
        <begin position="83"/>
        <end position="103"/>
    </location>
</feature>
<organism evidence="2 3">
    <name type="scientific">Datura stramonium</name>
    <name type="common">Jimsonweed</name>
    <name type="synonym">Common thornapple</name>
    <dbReference type="NCBI Taxonomy" id="4076"/>
    <lineage>
        <taxon>Eukaryota</taxon>
        <taxon>Viridiplantae</taxon>
        <taxon>Streptophyta</taxon>
        <taxon>Embryophyta</taxon>
        <taxon>Tracheophyta</taxon>
        <taxon>Spermatophyta</taxon>
        <taxon>Magnoliopsida</taxon>
        <taxon>eudicotyledons</taxon>
        <taxon>Gunneridae</taxon>
        <taxon>Pentapetalae</taxon>
        <taxon>asterids</taxon>
        <taxon>lamiids</taxon>
        <taxon>Solanales</taxon>
        <taxon>Solanaceae</taxon>
        <taxon>Solanoideae</taxon>
        <taxon>Datureae</taxon>
        <taxon>Datura</taxon>
    </lineage>
</organism>
<sequence>RRTNLSFSPSSLLTFTIGKPPAAPPTPVDHRLRLESPLLYFSPLIVFLHVRPPRTSINASQTINQTPPPSIPTTVHPHPETRFPSSSQPFLPAGKTQTTSHPSPSFHFSAEHCLPRRQTSHHHPLVHPISDYPLLSQMPKNLPHTAASPRFRPPEHHQ</sequence>
<feature type="region of interest" description="Disordered" evidence="1">
    <location>
        <begin position="58"/>
        <end position="158"/>
    </location>
</feature>
<accession>A0ABS8VKM4</accession>
<comment type="caution">
    <text evidence="2">The sequence shown here is derived from an EMBL/GenBank/DDBJ whole genome shotgun (WGS) entry which is preliminary data.</text>
</comment>
<feature type="non-terminal residue" evidence="2">
    <location>
        <position position="1"/>
    </location>
</feature>